<comment type="similarity">
    <text evidence="1">Belongs to the bacterial solute-binding protein 3 family.</text>
</comment>
<dbReference type="GO" id="GO:0005576">
    <property type="term" value="C:extracellular region"/>
    <property type="evidence" value="ECO:0007669"/>
    <property type="project" value="TreeGrafter"/>
</dbReference>
<evidence type="ECO:0000256" key="1">
    <source>
        <dbReference type="ARBA" id="ARBA00010333"/>
    </source>
</evidence>
<dbReference type="AlphaFoldDB" id="A0A261GBP8"/>
<dbReference type="InterPro" id="IPR051455">
    <property type="entry name" value="Bact_solute-bind_prot3"/>
</dbReference>
<dbReference type="SUPFAM" id="SSF53850">
    <property type="entry name" value="Periplasmic binding protein-like II"/>
    <property type="match status" value="1"/>
</dbReference>
<dbReference type="EMBL" id="MWWZ01000004">
    <property type="protein sequence ID" value="OZG68861.1"/>
    <property type="molecule type" value="Genomic_DNA"/>
</dbReference>
<evidence type="ECO:0000313" key="6">
    <source>
        <dbReference type="EMBL" id="OZG68861.1"/>
    </source>
</evidence>
<proteinExistence type="inferred from homology"/>
<name>A0A261GBP8_9BIFI</name>
<feature type="compositionally biased region" description="Polar residues" evidence="4">
    <location>
        <begin position="164"/>
        <end position="177"/>
    </location>
</feature>
<feature type="domain" description="Solute-binding protein family 3/N-terminal" evidence="5">
    <location>
        <begin position="1"/>
        <end position="169"/>
    </location>
</feature>
<organism evidence="6 7">
    <name type="scientific">Bifidobacterium eulemuris</name>
    <dbReference type="NCBI Taxonomy" id="1765219"/>
    <lineage>
        <taxon>Bacteria</taxon>
        <taxon>Bacillati</taxon>
        <taxon>Actinomycetota</taxon>
        <taxon>Actinomycetes</taxon>
        <taxon>Bifidobacteriales</taxon>
        <taxon>Bifidobacteriaceae</taxon>
        <taxon>Bifidobacterium</taxon>
    </lineage>
</organism>
<evidence type="ECO:0000256" key="4">
    <source>
        <dbReference type="SAM" id="MobiDB-lite"/>
    </source>
</evidence>
<evidence type="ECO:0000256" key="2">
    <source>
        <dbReference type="ARBA" id="ARBA00022448"/>
    </source>
</evidence>
<gene>
    <name evidence="6" type="ORF">BEUL_0267</name>
</gene>
<dbReference type="Gene3D" id="3.40.190.10">
    <property type="entry name" value="Periplasmic binding protein-like II"/>
    <property type="match status" value="2"/>
</dbReference>
<evidence type="ECO:0000313" key="7">
    <source>
        <dbReference type="Proteomes" id="UP000216057"/>
    </source>
</evidence>
<dbReference type="InterPro" id="IPR001638">
    <property type="entry name" value="Solute-binding_3/MltF_N"/>
</dbReference>
<dbReference type="SMART" id="SM00062">
    <property type="entry name" value="PBPb"/>
    <property type="match status" value="1"/>
</dbReference>
<evidence type="ECO:0000259" key="5">
    <source>
        <dbReference type="SMART" id="SM00062"/>
    </source>
</evidence>
<protein>
    <submittedName>
        <fullName evidence="6">ABC transporter substrate-binding protein</fullName>
    </submittedName>
</protein>
<keyword evidence="2" id="KW-0813">Transport</keyword>
<dbReference type="GO" id="GO:0006865">
    <property type="term" value="P:amino acid transport"/>
    <property type="evidence" value="ECO:0007669"/>
    <property type="project" value="TreeGrafter"/>
</dbReference>
<keyword evidence="3" id="KW-0732">Signal</keyword>
<feature type="region of interest" description="Disordered" evidence="4">
    <location>
        <begin position="159"/>
        <end position="187"/>
    </location>
</feature>
<comment type="caution">
    <text evidence="6">The sequence shown here is derived from an EMBL/GenBank/DDBJ whole genome shotgun (WGS) entry which is preliminary data.</text>
</comment>
<dbReference type="Proteomes" id="UP000216057">
    <property type="component" value="Unassembled WGS sequence"/>
</dbReference>
<accession>A0A261GBP8</accession>
<dbReference type="PANTHER" id="PTHR30085:SF6">
    <property type="entry name" value="ABC TRANSPORTER GLUTAMINE-BINDING PROTEIN GLNH"/>
    <property type="match status" value="1"/>
</dbReference>
<dbReference type="GO" id="GO:0030288">
    <property type="term" value="C:outer membrane-bounded periplasmic space"/>
    <property type="evidence" value="ECO:0007669"/>
    <property type="project" value="TreeGrafter"/>
</dbReference>
<reference evidence="6 7" key="1">
    <citation type="journal article" date="2017" name="BMC Genomics">
        <title>Comparative genomic and phylogenomic analyses of the Bifidobacteriaceae family.</title>
        <authorList>
            <person name="Lugli G.A."/>
            <person name="Milani C."/>
            <person name="Turroni F."/>
            <person name="Duranti S."/>
            <person name="Mancabelli L."/>
            <person name="Mangifesta M."/>
            <person name="Ferrario C."/>
            <person name="Modesto M."/>
            <person name="Mattarelli P."/>
            <person name="Jiri K."/>
            <person name="van Sinderen D."/>
            <person name="Ventura M."/>
        </authorList>
    </citation>
    <scope>NUCLEOTIDE SEQUENCE [LARGE SCALE GENOMIC DNA]</scope>
    <source>
        <strain evidence="6 7">DSM 100216</strain>
    </source>
</reference>
<dbReference type="Pfam" id="PF00497">
    <property type="entry name" value="SBP_bac_3"/>
    <property type="match status" value="1"/>
</dbReference>
<evidence type="ECO:0000256" key="3">
    <source>
        <dbReference type="ARBA" id="ARBA00022729"/>
    </source>
</evidence>
<sequence>MLQNGDVDMILATYSITDERKKAVSFAGPYFVAGQDLLVREDDDSIKGPEDLNGKRLCSVTGSTSAATVKEKFASEVQLMEQPGYAECATALFSGIVDAVTTDDIILAGLASASRGKLKVVGAPFTQEYYGVGIQQGNTEFAKQINDAIEQMIEDGSWQRAIEENTSGTGYSPNSEYNPPEPTEGEE</sequence>
<dbReference type="PANTHER" id="PTHR30085">
    <property type="entry name" value="AMINO ACID ABC TRANSPORTER PERMEASE"/>
    <property type="match status" value="1"/>
</dbReference>